<sequence length="1061" mass="115298">MKPTCNLKDLNDPTAYSSIYHHETVETFWISLPPLQFNSRSLSPPSPSFLAYSFIIMPSSSETRDHKSELASPDGSLEQEQITEEGFKAWCTVIGGFFAITAVFGYQNAFGVYQDVYVRSGAASAQAVSWIGSTQIALMVALGLPAGKLLDLGYFKAMTIIGSIIYVFSIFMLSIAHTDKYYQLFLSQGLAAGIGAGLVYVPVLGVQTHHWRRRSRPVALGIVITGSSVGGIIFPIMLNNLIANPNVGFAWAVRASAFVCLGLLVIANILMTTNPPPKNRKKTLTKFNVLFTDVPYILGVIGAAVSDWGLFFPYFYLQLFAIDKGANPTFSFYLLAILNGSSIPGRIIPNILSHKFGVFNTVAFCTLACSVLTFGLLGVGNSVAALVIFAILYGFFSGGFISLLAPVVASLVQDESEIGIRLGLAYCISSLGILTGNPIAGALLGTTFPWWRAILFSAVMLLVGLKFTCSSNYGDSAHQVSGVYTFSLMRDAAVCEFEMVRGDGTKVEGVVKEKEEAKREYDEALRQGYTASLGQQETGDVFSISVGSIAAEETVTINLKYVQPLIDDEKKNQVKFIFPRTYAQRYGSAPTVNSAFGRTVQQPFTMNATVQQAGSINAISCPSGHPISLEFDHQNSRNNSIANVLLQDRSGFLSNDVVLVITATGLDAPRCFIEQHPSPNHETTALALTFVPRFNVPDVQGGVEYIFLVDRSGSMHGQNIQLVREALVVLLRGLPTNGTTFNIFSFGSEATKLWDQSRAYDQSSLEEATLHVDSMQADYGGTEIASALRLVYNSLPKSLIRPVAVFLLTDGGAWDVSTCIEYTQSARTTLPSPKTFIRVFSVGIGDGASSDTCESISRAGGGMTVYVKQGEPLTGKCSRLVRAARTPEVRVNVDWGLGEKEEQIDEPDDFEFVDNPTPESASPVNPPSATISLFDPDSDDMVVDASINPILHPTGPPPKPNPTLPPPPRIQQSPLASQIPSIFPGSRTQIYAIVRTPKNDTLNSSYPSPKYFHRRPLMLLWTFPSSTLSQPKPSSKIAKKENTPFLLLSLHYLTLQILTPR</sequence>
<feature type="domain" description="VIT" evidence="5">
    <location>
        <begin position="429"/>
        <end position="563"/>
    </location>
</feature>
<evidence type="ECO:0000256" key="3">
    <source>
        <dbReference type="SAM" id="Phobius"/>
    </source>
</evidence>
<dbReference type="InterPro" id="IPR002035">
    <property type="entry name" value="VWF_A"/>
</dbReference>
<evidence type="ECO:0000313" key="6">
    <source>
        <dbReference type="EMBL" id="GAW03380.1"/>
    </source>
</evidence>
<name>A0A1Q3E822_LENED</name>
<feature type="region of interest" description="Disordered" evidence="2">
    <location>
        <begin position="898"/>
        <end position="930"/>
    </location>
</feature>
<feature type="transmembrane region" description="Helical" evidence="3">
    <location>
        <begin position="383"/>
        <end position="412"/>
    </location>
</feature>
<evidence type="ECO:0000256" key="1">
    <source>
        <dbReference type="ARBA" id="ARBA00004141"/>
    </source>
</evidence>
<dbReference type="AlphaFoldDB" id="A0A1Q3E822"/>
<feature type="transmembrane region" description="Helical" evidence="3">
    <location>
        <begin position="294"/>
        <end position="317"/>
    </location>
</feature>
<dbReference type="EMBL" id="BDGU01000146">
    <property type="protein sequence ID" value="GAW03380.1"/>
    <property type="molecule type" value="Genomic_DNA"/>
</dbReference>
<feature type="region of interest" description="Disordered" evidence="2">
    <location>
        <begin position="947"/>
        <end position="974"/>
    </location>
</feature>
<feature type="transmembrane region" description="Helical" evidence="3">
    <location>
        <begin position="424"/>
        <end position="444"/>
    </location>
</feature>
<feature type="compositionally biased region" description="Acidic residues" evidence="2">
    <location>
        <begin position="902"/>
        <end position="912"/>
    </location>
</feature>
<comment type="caution">
    <text evidence="6">The sequence shown here is derived from an EMBL/GenBank/DDBJ whole genome shotgun (WGS) entry which is preliminary data.</text>
</comment>
<protein>
    <submittedName>
        <fullName evidence="6">MFS monocarboxylate transporter</fullName>
    </submittedName>
</protein>
<dbReference type="Gene3D" id="1.20.1250.20">
    <property type="entry name" value="MFS general substrate transporter like domains"/>
    <property type="match status" value="2"/>
</dbReference>
<dbReference type="InterPro" id="IPR013694">
    <property type="entry name" value="VIT"/>
</dbReference>
<feature type="transmembrane region" description="Helical" evidence="3">
    <location>
        <begin position="181"/>
        <end position="206"/>
    </location>
</feature>
<keyword evidence="3" id="KW-0812">Transmembrane</keyword>
<dbReference type="Pfam" id="PF08487">
    <property type="entry name" value="VIT"/>
    <property type="match status" value="1"/>
</dbReference>
<dbReference type="Gene3D" id="3.40.50.410">
    <property type="entry name" value="von Willebrand factor, type A domain"/>
    <property type="match status" value="1"/>
</dbReference>
<dbReference type="SUPFAM" id="SSF103473">
    <property type="entry name" value="MFS general substrate transporter"/>
    <property type="match status" value="1"/>
</dbReference>
<feature type="compositionally biased region" description="Pro residues" evidence="2">
    <location>
        <begin position="954"/>
        <end position="969"/>
    </location>
</feature>
<organism evidence="6 7">
    <name type="scientific">Lentinula edodes</name>
    <name type="common">Shiitake mushroom</name>
    <name type="synonym">Lentinus edodes</name>
    <dbReference type="NCBI Taxonomy" id="5353"/>
    <lineage>
        <taxon>Eukaryota</taxon>
        <taxon>Fungi</taxon>
        <taxon>Dikarya</taxon>
        <taxon>Basidiomycota</taxon>
        <taxon>Agaricomycotina</taxon>
        <taxon>Agaricomycetes</taxon>
        <taxon>Agaricomycetidae</taxon>
        <taxon>Agaricales</taxon>
        <taxon>Marasmiineae</taxon>
        <taxon>Omphalotaceae</taxon>
        <taxon>Lentinula</taxon>
    </lineage>
</organism>
<dbReference type="Proteomes" id="UP000188533">
    <property type="component" value="Unassembled WGS sequence"/>
</dbReference>
<dbReference type="InterPro" id="IPR036465">
    <property type="entry name" value="vWFA_dom_sf"/>
</dbReference>
<dbReference type="SUPFAM" id="SSF53300">
    <property type="entry name" value="vWA-like"/>
    <property type="match status" value="1"/>
</dbReference>
<reference evidence="6 7" key="1">
    <citation type="submission" date="2016-08" db="EMBL/GenBank/DDBJ databases">
        <authorList>
            <consortium name="Lentinula edodes genome sequencing consortium"/>
            <person name="Sakamoto Y."/>
            <person name="Nakade K."/>
            <person name="Sato S."/>
            <person name="Yoshida Y."/>
            <person name="Miyazaki K."/>
            <person name="Natsume S."/>
            <person name="Konno N."/>
        </authorList>
    </citation>
    <scope>NUCLEOTIDE SEQUENCE [LARGE SCALE GENOMIC DNA]</scope>
    <source>
        <strain evidence="6 7">NBRC 111202</strain>
    </source>
</reference>
<evidence type="ECO:0000259" key="5">
    <source>
        <dbReference type="PROSITE" id="PS51468"/>
    </source>
</evidence>
<evidence type="ECO:0000256" key="2">
    <source>
        <dbReference type="SAM" id="MobiDB-lite"/>
    </source>
</evidence>
<reference evidence="6 7" key="2">
    <citation type="submission" date="2017-02" db="EMBL/GenBank/DDBJ databases">
        <title>A genome survey and senescence transcriptome analysis in Lentinula edodes.</title>
        <authorList>
            <person name="Sakamoto Y."/>
            <person name="Nakade K."/>
            <person name="Sato S."/>
            <person name="Yoshida Y."/>
            <person name="Miyazaki K."/>
            <person name="Natsume S."/>
            <person name="Konno N."/>
        </authorList>
    </citation>
    <scope>NUCLEOTIDE SEQUENCE [LARGE SCALE GENOMIC DNA]</scope>
    <source>
        <strain evidence="6 7">NBRC 111202</strain>
    </source>
</reference>
<dbReference type="SMART" id="SM00609">
    <property type="entry name" value="VIT"/>
    <property type="match status" value="1"/>
</dbReference>
<keyword evidence="3" id="KW-1133">Transmembrane helix</keyword>
<feature type="compositionally biased region" description="Polar residues" evidence="2">
    <location>
        <begin position="917"/>
        <end position="930"/>
    </location>
</feature>
<feature type="transmembrane region" description="Helical" evidence="3">
    <location>
        <begin position="356"/>
        <end position="377"/>
    </location>
</feature>
<dbReference type="InterPro" id="IPR011701">
    <property type="entry name" value="MFS"/>
</dbReference>
<dbReference type="PROSITE" id="PS50234">
    <property type="entry name" value="VWFA"/>
    <property type="match status" value="1"/>
</dbReference>
<dbReference type="GO" id="GO:0016020">
    <property type="term" value="C:membrane"/>
    <property type="evidence" value="ECO:0007669"/>
    <property type="project" value="UniProtKB-SubCell"/>
</dbReference>
<dbReference type="Pfam" id="PF13768">
    <property type="entry name" value="VWA_3"/>
    <property type="match status" value="1"/>
</dbReference>
<dbReference type="PANTHER" id="PTHR45737">
    <property type="entry name" value="VON WILLEBRAND FACTOR A DOMAIN-CONTAINING PROTEIN 5A"/>
    <property type="match status" value="1"/>
</dbReference>
<feature type="transmembrane region" description="Helical" evidence="3">
    <location>
        <begin position="249"/>
        <end position="273"/>
    </location>
</feature>
<evidence type="ECO:0000259" key="4">
    <source>
        <dbReference type="PROSITE" id="PS50234"/>
    </source>
</evidence>
<gene>
    <name evidence="6" type="ORF">LENED_005104</name>
</gene>
<dbReference type="PANTHER" id="PTHR45737:SF6">
    <property type="entry name" value="VON WILLEBRAND FACTOR A DOMAIN-CONTAINING PROTEIN 5A"/>
    <property type="match status" value="1"/>
</dbReference>
<dbReference type="Pfam" id="PF07690">
    <property type="entry name" value="MFS_1"/>
    <property type="match status" value="1"/>
</dbReference>
<proteinExistence type="predicted"/>
<dbReference type="CDD" id="cd17352">
    <property type="entry name" value="MFS_MCT_SLC16"/>
    <property type="match status" value="1"/>
</dbReference>
<feature type="transmembrane region" description="Helical" evidence="3">
    <location>
        <begin position="329"/>
        <end position="349"/>
    </location>
</feature>
<dbReference type="GO" id="GO:0022857">
    <property type="term" value="F:transmembrane transporter activity"/>
    <property type="evidence" value="ECO:0007669"/>
    <property type="project" value="InterPro"/>
</dbReference>
<comment type="subcellular location">
    <subcellularLocation>
        <location evidence="1">Membrane</location>
        <topology evidence="1">Multi-pass membrane protein</topology>
    </subcellularLocation>
</comment>
<evidence type="ECO:0000313" key="7">
    <source>
        <dbReference type="Proteomes" id="UP000188533"/>
    </source>
</evidence>
<dbReference type="SMART" id="SM00327">
    <property type="entry name" value="VWA"/>
    <property type="match status" value="1"/>
</dbReference>
<feature type="transmembrane region" description="Helical" evidence="3">
    <location>
        <begin position="154"/>
        <end position="175"/>
    </location>
</feature>
<feature type="domain" description="VWFA" evidence="4">
    <location>
        <begin position="704"/>
        <end position="880"/>
    </location>
</feature>
<dbReference type="PROSITE" id="PS51468">
    <property type="entry name" value="VIT"/>
    <property type="match status" value="1"/>
</dbReference>
<keyword evidence="7" id="KW-1185">Reference proteome</keyword>
<dbReference type="InterPro" id="IPR036259">
    <property type="entry name" value="MFS_trans_sf"/>
</dbReference>
<keyword evidence="3" id="KW-0472">Membrane</keyword>
<accession>A0A1Q3E822</accession>
<feature type="transmembrane region" description="Helical" evidence="3">
    <location>
        <begin position="87"/>
        <end position="107"/>
    </location>
</feature>
<feature type="transmembrane region" description="Helical" evidence="3">
    <location>
        <begin position="127"/>
        <end position="147"/>
    </location>
</feature>
<feature type="transmembrane region" description="Helical" evidence="3">
    <location>
        <begin position="218"/>
        <end position="237"/>
    </location>
</feature>